<evidence type="ECO:0000313" key="2">
    <source>
        <dbReference type="Proteomes" id="UP001500908"/>
    </source>
</evidence>
<evidence type="ECO:0000313" key="1">
    <source>
        <dbReference type="EMBL" id="GAA3723560.1"/>
    </source>
</evidence>
<dbReference type="RefSeq" id="WP_344966157.1">
    <property type="nucleotide sequence ID" value="NZ_BAABDD010000001.1"/>
</dbReference>
<gene>
    <name evidence="1" type="ORF">GCM10022402_00240</name>
</gene>
<reference evidence="2" key="1">
    <citation type="journal article" date="2019" name="Int. J. Syst. Evol. Microbiol.">
        <title>The Global Catalogue of Microorganisms (GCM) 10K type strain sequencing project: providing services to taxonomists for standard genome sequencing and annotation.</title>
        <authorList>
            <consortium name="The Broad Institute Genomics Platform"/>
            <consortium name="The Broad Institute Genome Sequencing Center for Infectious Disease"/>
            <person name="Wu L."/>
            <person name="Ma J."/>
        </authorList>
    </citation>
    <scope>NUCLEOTIDE SEQUENCE [LARGE SCALE GENOMIC DNA]</scope>
    <source>
        <strain evidence="2">JCM 17137</strain>
    </source>
</reference>
<name>A0ABP7ETN2_9ACTN</name>
<dbReference type="PIRSF" id="PIRSF016498">
    <property type="entry name" value="UCP016498"/>
    <property type="match status" value="1"/>
</dbReference>
<organism evidence="1 2">
    <name type="scientific">Salinactinospora qingdaonensis</name>
    <dbReference type="NCBI Taxonomy" id="702744"/>
    <lineage>
        <taxon>Bacteria</taxon>
        <taxon>Bacillati</taxon>
        <taxon>Actinomycetota</taxon>
        <taxon>Actinomycetes</taxon>
        <taxon>Streptosporangiales</taxon>
        <taxon>Nocardiopsidaceae</taxon>
        <taxon>Salinactinospora</taxon>
    </lineage>
</organism>
<dbReference type="InterPro" id="IPR018699">
    <property type="entry name" value="DUF2203"/>
</dbReference>
<dbReference type="Pfam" id="PF09969">
    <property type="entry name" value="DUF2203"/>
    <property type="match status" value="1"/>
</dbReference>
<comment type="caution">
    <text evidence="1">The sequence shown here is derived from an EMBL/GenBank/DDBJ whole genome shotgun (WGS) entry which is preliminary data.</text>
</comment>
<sequence length="144" mass="15904">MGETYNMPDPWGSAAEDERRTFEIEEAHALMPQVRAQVAELVEVRADLAELAADLRATDGSSLGGMPELKALEARLSELQAWFPEQGIEVKGLAPVLLDFPAVLSGVSVRLCWLEGEHELGWYHRTDLGFIARRRLPPTAAAHD</sequence>
<protein>
    <submittedName>
        <fullName evidence="1">DUF2203 domain-containing protein</fullName>
    </submittedName>
</protein>
<keyword evidence="2" id="KW-1185">Reference proteome</keyword>
<dbReference type="EMBL" id="BAABDD010000001">
    <property type="protein sequence ID" value="GAA3723560.1"/>
    <property type="molecule type" value="Genomic_DNA"/>
</dbReference>
<dbReference type="Proteomes" id="UP001500908">
    <property type="component" value="Unassembled WGS sequence"/>
</dbReference>
<proteinExistence type="predicted"/>
<accession>A0ABP7ETN2</accession>